<dbReference type="OrthoDB" id="9804823at2"/>
<dbReference type="AlphaFoldDB" id="A0A1N7IPB5"/>
<sequence>MSFLLDTNVVSELRKPASKVNPGVLAWSTKHPLVEQFLSAVTIFELELGVSLKERRDPVQGAKLRAWIEDQVKPSFEGRVLPLDAAVAAHAARLHVDDPRPLADSFIAATAQLHGLAVVTRNERDFIPFRVPCINPWSD</sequence>
<dbReference type="GO" id="GO:0004518">
    <property type="term" value="F:nuclease activity"/>
    <property type="evidence" value="ECO:0007669"/>
    <property type="project" value="UniProtKB-KW"/>
</dbReference>
<evidence type="ECO:0000256" key="7">
    <source>
        <dbReference type="ARBA" id="ARBA00038093"/>
    </source>
</evidence>
<accession>A0A1N7IPB5</accession>
<gene>
    <name evidence="9" type="ORF">SAMN05444817_101185</name>
</gene>
<dbReference type="PANTHER" id="PTHR33653">
    <property type="entry name" value="RIBONUCLEASE VAPC2"/>
    <property type="match status" value="1"/>
</dbReference>
<evidence type="ECO:0000313" key="10">
    <source>
        <dbReference type="Proteomes" id="UP000186292"/>
    </source>
</evidence>
<evidence type="ECO:0000256" key="6">
    <source>
        <dbReference type="ARBA" id="ARBA00022842"/>
    </source>
</evidence>
<comment type="cofactor">
    <cofactor evidence="1">
        <name>Mg(2+)</name>
        <dbReference type="ChEBI" id="CHEBI:18420"/>
    </cofactor>
</comment>
<dbReference type="RefSeq" id="WP_076598171.1">
    <property type="nucleotide sequence ID" value="NZ_CP046976.1"/>
</dbReference>
<evidence type="ECO:0000259" key="8">
    <source>
        <dbReference type="Pfam" id="PF01850"/>
    </source>
</evidence>
<keyword evidence="3" id="KW-0540">Nuclease</keyword>
<name>A0A1N7IPB5_9CORY</name>
<dbReference type="GO" id="GO:0046872">
    <property type="term" value="F:metal ion binding"/>
    <property type="evidence" value="ECO:0007669"/>
    <property type="project" value="UniProtKB-KW"/>
</dbReference>
<keyword evidence="10" id="KW-1185">Reference proteome</keyword>
<dbReference type="Pfam" id="PF01850">
    <property type="entry name" value="PIN"/>
    <property type="match status" value="1"/>
</dbReference>
<dbReference type="PANTHER" id="PTHR33653:SF1">
    <property type="entry name" value="RIBONUCLEASE VAPC2"/>
    <property type="match status" value="1"/>
</dbReference>
<dbReference type="InterPro" id="IPR002716">
    <property type="entry name" value="PIN_dom"/>
</dbReference>
<keyword evidence="4" id="KW-0479">Metal-binding</keyword>
<proteinExistence type="inferred from homology"/>
<evidence type="ECO:0000313" key="9">
    <source>
        <dbReference type="EMBL" id="SIS38912.1"/>
    </source>
</evidence>
<evidence type="ECO:0000256" key="3">
    <source>
        <dbReference type="ARBA" id="ARBA00022722"/>
    </source>
</evidence>
<keyword evidence="6" id="KW-0460">Magnesium</keyword>
<dbReference type="CDD" id="cd18746">
    <property type="entry name" value="PIN_VapC4-5_FitB-like"/>
    <property type="match status" value="1"/>
</dbReference>
<protein>
    <recommendedName>
        <fullName evidence="8">PIN domain-containing protein</fullName>
    </recommendedName>
</protein>
<dbReference type="InterPro" id="IPR029060">
    <property type="entry name" value="PIN-like_dom_sf"/>
</dbReference>
<dbReference type="GO" id="GO:0016787">
    <property type="term" value="F:hydrolase activity"/>
    <property type="evidence" value="ECO:0007669"/>
    <property type="project" value="UniProtKB-KW"/>
</dbReference>
<dbReference type="STRING" id="1161099.SAMN05444817_101185"/>
<keyword evidence="5" id="KW-0378">Hydrolase</keyword>
<dbReference type="Proteomes" id="UP000186292">
    <property type="component" value="Unassembled WGS sequence"/>
</dbReference>
<feature type="domain" description="PIN" evidence="8">
    <location>
        <begin position="4"/>
        <end position="124"/>
    </location>
</feature>
<keyword evidence="2" id="KW-1277">Toxin-antitoxin system</keyword>
<dbReference type="SUPFAM" id="SSF88723">
    <property type="entry name" value="PIN domain-like"/>
    <property type="match status" value="1"/>
</dbReference>
<comment type="similarity">
    <text evidence="7">Belongs to the PINc/VapC protein family.</text>
</comment>
<dbReference type="Gene3D" id="3.40.50.1010">
    <property type="entry name" value="5'-nuclease"/>
    <property type="match status" value="1"/>
</dbReference>
<evidence type="ECO:0000256" key="4">
    <source>
        <dbReference type="ARBA" id="ARBA00022723"/>
    </source>
</evidence>
<evidence type="ECO:0000256" key="1">
    <source>
        <dbReference type="ARBA" id="ARBA00001946"/>
    </source>
</evidence>
<evidence type="ECO:0000256" key="2">
    <source>
        <dbReference type="ARBA" id="ARBA00022649"/>
    </source>
</evidence>
<evidence type="ECO:0000256" key="5">
    <source>
        <dbReference type="ARBA" id="ARBA00022801"/>
    </source>
</evidence>
<dbReference type="InterPro" id="IPR050556">
    <property type="entry name" value="Type_II_TA_system_RNase"/>
</dbReference>
<dbReference type="EMBL" id="FTOF01000001">
    <property type="protein sequence ID" value="SIS38912.1"/>
    <property type="molecule type" value="Genomic_DNA"/>
</dbReference>
<organism evidence="9 10">
    <name type="scientific">Corynebacterium appendicis CIP 107643</name>
    <dbReference type="NCBI Taxonomy" id="1161099"/>
    <lineage>
        <taxon>Bacteria</taxon>
        <taxon>Bacillati</taxon>
        <taxon>Actinomycetota</taxon>
        <taxon>Actinomycetes</taxon>
        <taxon>Mycobacteriales</taxon>
        <taxon>Corynebacteriaceae</taxon>
        <taxon>Corynebacterium</taxon>
    </lineage>
</organism>
<reference evidence="10" key="1">
    <citation type="submission" date="2017-01" db="EMBL/GenBank/DDBJ databases">
        <authorList>
            <person name="Varghese N."/>
            <person name="Submissions S."/>
        </authorList>
    </citation>
    <scope>NUCLEOTIDE SEQUENCE [LARGE SCALE GENOMIC DNA]</scope>
    <source>
        <strain evidence="10">DSM 44531</strain>
    </source>
</reference>